<organism evidence="1 2">
    <name type="scientific">Desulfurivibrio alkaliphilus (strain DSM 19089 / UNIQEM U267 / AHT2)</name>
    <dbReference type="NCBI Taxonomy" id="589865"/>
    <lineage>
        <taxon>Bacteria</taxon>
        <taxon>Pseudomonadati</taxon>
        <taxon>Thermodesulfobacteriota</taxon>
        <taxon>Desulfobulbia</taxon>
        <taxon>Desulfobulbales</taxon>
        <taxon>Desulfobulbaceae</taxon>
        <taxon>Desulfurivibrio</taxon>
    </lineage>
</organism>
<dbReference type="RefSeq" id="WP_013164764.1">
    <property type="nucleotide sequence ID" value="NC_014216.1"/>
</dbReference>
<dbReference type="HOGENOM" id="CLU_2141846_0_0_7"/>
<keyword evidence="2" id="KW-1185">Reference proteome</keyword>
<reference evidence="2" key="1">
    <citation type="submission" date="2010-02" db="EMBL/GenBank/DDBJ databases">
        <title>Complete sequence of Desulfurivibrio alkaliphilus AHT2.</title>
        <authorList>
            <consortium name="US DOE Joint Genome Institute"/>
            <person name="Pitluck S."/>
            <person name="Chertkov O."/>
            <person name="Detter J.C."/>
            <person name="Han C."/>
            <person name="Tapia R."/>
            <person name="Larimer F."/>
            <person name="Land M."/>
            <person name="Hauser L."/>
            <person name="Kyrpides N."/>
            <person name="Mikhailova N."/>
            <person name="Sorokin D.Y."/>
            <person name="Muyzer G."/>
            <person name="Woyke T."/>
        </authorList>
    </citation>
    <scope>NUCLEOTIDE SEQUENCE [LARGE SCALE GENOMIC DNA]</scope>
    <source>
        <strain evidence="2">DSM 19089 / UNIQEM U267 / AHT2</strain>
    </source>
</reference>
<gene>
    <name evidence="1" type="ordered locus">DaAHT2_2593</name>
</gene>
<proteinExistence type="predicted"/>
<evidence type="ECO:0000313" key="1">
    <source>
        <dbReference type="EMBL" id="ADH87256.1"/>
    </source>
</evidence>
<dbReference type="Proteomes" id="UP000001508">
    <property type="component" value="Chromosome"/>
</dbReference>
<sequence>MAWTIEAAFEDEAIERTEKTDEGYSFWLKGIPTEIRVVLSINPARGGCNFHLSHFIHTPKQIGPYRPSRPWGDDEAYALQLAVTAITQHYRDAVKAGIAPNADWLVENEFGI</sequence>
<dbReference type="EMBL" id="CP001940">
    <property type="protein sequence ID" value="ADH87256.1"/>
    <property type="molecule type" value="Genomic_DNA"/>
</dbReference>
<dbReference type="AlphaFoldDB" id="D6Z0Z6"/>
<name>D6Z0Z6_DESAT</name>
<dbReference type="OrthoDB" id="7062241at2"/>
<protein>
    <submittedName>
        <fullName evidence="1">Uncharacterized protein</fullName>
    </submittedName>
</protein>
<dbReference type="KEGG" id="dak:DaAHT2_2593"/>
<accession>D6Z0Z6</accession>
<dbReference type="InParanoid" id="D6Z0Z6"/>
<evidence type="ECO:0000313" key="2">
    <source>
        <dbReference type="Proteomes" id="UP000001508"/>
    </source>
</evidence>